<dbReference type="GO" id="GO:0003700">
    <property type="term" value="F:DNA-binding transcription factor activity"/>
    <property type="evidence" value="ECO:0007669"/>
    <property type="project" value="InterPro"/>
</dbReference>
<dbReference type="GO" id="GO:0003677">
    <property type="term" value="F:DNA binding"/>
    <property type="evidence" value="ECO:0007669"/>
    <property type="project" value="UniProtKB-KW"/>
</dbReference>
<accession>A0A8J7K5P2</accession>
<gene>
    <name evidence="6" type="ORF">IOQ59_01010</name>
</gene>
<evidence type="ECO:0000256" key="3">
    <source>
        <dbReference type="ARBA" id="ARBA00023125"/>
    </source>
</evidence>
<keyword evidence="2" id="KW-0805">Transcription regulation</keyword>
<keyword evidence="4" id="KW-0804">Transcription</keyword>
<dbReference type="Gene3D" id="1.10.10.10">
    <property type="entry name" value="Winged helix-like DNA-binding domain superfamily/Winged helix DNA-binding domain"/>
    <property type="match status" value="1"/>
</dbReference>
<dbReference type="InterPro" id="IPR036390">
    <property type="entry name" value="WH_DNA-bd_sf"/>
</dbReference>
<feature type="domain" description="HTH lysR-type" evidence="5">
    <location>
        <begin position="1"/>
        <end position="58"/>
    </location>
</feature>
<dbReference type="InterPro" id="IPR000847">
    <property type="entry name" value="LysR_HTH_N"/>
</dbReference>
<dbReference type="AlphaFoldDB" id="A0A8J7K5P2"/>
<comment type="caution">
    <text evidence="6">The sequence shown here is derived from an EMBL/GenBank/DDBJ whole genome shotgun (WGS) entry which is preliminary data.</text>
</comment>
<dbReference type="CDD" id="cd05466">
    <property type="entry name" value="PBP2_LTTR_substrate"/>
    <property type="match status" value="1"/>
</dbReference>
<dbReference type="Gene3D" id="3.40.190.290">
    <property type="match status" value="1"/>
</dbReference>
<dbReference type="SUPFAM" id="SSF53850">
    <property type="entry name" value="Periplasmic binding protein-like II"/>
    <property type="match status" value="1"/>
</dbReference>
<dbReference type="InterPro" id="IPR050950">
    <property type="entry name" value="HTH-type_LysR_regulators"/>
</dbReference>
<dbReference type="Proteomes" id="UP000640333">
    <property type="component" value="Unassembled WGS sequence"/>
</dbReference>
<evidence type="ECO:0000256" key="1">
    <source>
        <dbReference type="ARBA" id="ARBA00009437"/>
    </source>
</evidence>
<dbReference type="Pfam" id="PF00126">
    <property type="entry name" value="HTH_1"/>
    <property type="match status" value="1"/>
</dbReference>
<dbReference type="PROSITE" id="PS50931">
    <property type="entry name" value="HTH_LYSR"/>
    <property type="match status" value="1"/>
</dbReference>
<dbReference type="EMBL" id="JADEYS010000001">
    <property type="protein sequence ID" value="MBE9395831.1"/>
    <property type="molecule type" value="Genomic_DNA"/>
</dbReference>
<evidence type="ECO:0000256" key="4">
    <source>
        <dbReference type="ARBA" id="ARBA00023163"/>
    </source>
</evidence>
<dbReference type="Pfam" id="PF03466">
    <property type="entry name" value="LysR_substrate"/>
    <property type="match status" value="1"/>
</dbReference>
<dbReference type="PRINTS" id="PR00039">
    <property type="entry name" value="HTHLYSR"/>
</dbReference>
<evidence type="ECO:0000313" key="6">
    <source>
        <dbReference type="EMBL" id="MBE9395831.1"/>
    </source>
</evidence>
<name>A0A8J7K5P2_9GAMM</name>
<keyword evidence="7" id="KW-1185">Reference proteome</keyword>
<sequence length="289" mass="33117">MDIKPLRYFQAIAEASSFTKAAEQLHVAQPAISMAIKKLEAELDLTLFHRHERQISLTDEGKKLLLHSRRILRAIDDARLEMEELKGLTKGEVRVGIPSMLGSYYFPPILMAFRHRYPELDLSVIEGGTWQLQQMLERSELDLAIIVADVLPQELHARTFLREQMLVTVAKDHPLAQQAAVSYDDFFREELVMFKEGYFHRKVVDRLAARTECTPNISFETNLIPLIKAIVNQGFGISTLLGMVIEEDPDLIGLPFEEPVWLDLSIAWRRDGYLSRANQAFVDFLLEHS</sequence>
<dbReference type="GO" id="GO:0005829">
    <property type="term" value="C:cytosol"/>
    <property type="evidence" value="ECO:0007669"/>
    <property type="project" value="TreeGrafter"/>
</dbReference>
<dbReference type="PANTHER" id="PTHR30419">
    <property type="entry name" value="HTH-TYPE TRANSCRIPTIONAL REGULATOR YBHD"/>
    <property type="match status" value="1"/>
</dbReference>
<protein>
    <submittedName>
        <fullName evidence="6">LysR family transcriptional regulator</fullName>
    </submittedName>
</protein>
<dbReference type="SUPFAM" id="SSF46785">
    <property type="entry name" value="Winged helix' DNA-binding domain"/>
    <property type="match status" value="1"/>
</dbReference>
<dbReference type="InterPro" id="IPR005119">
    <property type="entry name" value="LysR_subst-bd"/>
</dbReference>
<comment type="similarity">
    <text evidence="1">Belongs to the LysR transcriptional regulatory family.</text>
</comment>
<proteinExistence type="inferred from homology"/>
<reference evidence="6" key="1">
    <citation type="submission" date="2020-10" db="EMBL/GenBank/DDBJ databases">
        <title>Bacterium isolated from coastal waters sediment.</title>
        <authorList>
            <person name="Chen R.-J."/>
            <person name="Lu D.-C."/>
            <person name="Zhu K.-L."/>
            <person name="Du Z.-J."/>
        </authorList>
    </citation>
    <scope>NUCLEOTIDE SEQUENCE</scope>
    <source>
        <strain evidence="6">N1Y112</strain>
    </source>
</reference>
<evidence type="ECO:0000259" key="5">
    <source>
        <dbReference type="PROSITE" id="PS50931"/>
    </source>
</evidence>
<evidence type="ECO:0000313" key="7">
    <source>
        <dbReference type="Proteomes" id="UP000640333"/>
    </source>
</evidence>
<dbReference type="InterPro" id="IPR036388">
    <property type="entry name" value="WH-like_DNA-bd_sf"/>
</dbReference>
<keyword evidence="3" id="KW-0238">DNA-binding</keyword>
<organism evidence="6 7">
    <name type="scientific">Pontibacterium sinense</name>
    <dbReference type="NCBI Taxonomy" id="2781979"/>
    <lineage>
        <taxon>Bacteria</taxon>
        <taxon>Pseudomonadati</taxon>
        <taxon>Pseudomonadota</taxon>
        <taxon>Gammaproteobacteria</taxon>
        <taxon>Oceanospirillales</taxon>
        <taxon>Oceanospirillaceae</taxon>
        <taxon>Pontibacterium</taxon>
    </lineage>
</organism>
<evidence type="ECO:0000256" key="2">
    <source>
        <dbReference type="ARBA" id="ARBA00023015"/>
    </source>
</evidence>
<dbReference type="RefSeq" id="WP_193951389.1">
    <property type="nucleotide sequence ID" value="NZ_JADEYS010000001.1"/>
</dbReference>
<dbReference type="PANTHER" id="PTHR30419:SF8">
    <property type="entry name" value="NITROGEN ASSIMILATION TRANSCRIPTIONAL ACTIVATOR-RELATED"/>
    <property type="match status" value="1"/>
</dbReference>
<dbReference type="FunFam" id="1.10.10.10:FF:000001">
    <property type="entry name" value="LysR family transcriptional regulator"/>
    <property type="match status" value="1"/>
</dbReference>